<reference evidence="1 2" key="1">
    <citation type="submission" date="2023-07" db="EMBL/GenBank/DDBJ databases">
        <title>Genomic Encyclopedia of Type Strains, Phase IV (KMG-IV): sequencing the most valuable type-strain genomes for metagenomic binning, comparative biology and taxonomic classification.</title>
        <authorList>
            <person name="Goeker M."/>
        </authorList>
    </citation>
    <scope>NUCLEOTIDE SEQUENCE [LARGE SCALE GENOMIC DNA]</scope>
    <source>
        <strain evidence="1 2">DSM 4006</strain>
    </source>
</reference>
<keyword evidence="2" id="KW-1185">Reference proteome</keyword>
<protein>
    <submittedName>
        <fullName evidence="1">Uncharacterized protein</fullName>
    </submittedName>
</protein>
<name>A0ABT9XKE2_9BACL</name>
<proteinExistence type="predicted"/>
<sequence>MARGARVARVASIRQEWCLMAGEPPPIGQEWCLRCRDPMAFAAALGRKGALWLGCGLGLACDKAGMVPYGWRAAPDKAGMVP</sequence>
<dbReference type="Proteomes" id="UP001232973">
    <property type="component" value="Unassembled WGS sequence"/>
</dbReference>
<comment type="caution">
    <text evidence="1">The sequence shown here is derived from an EMBL/GenBank/DDBJ whole genome shotgun (WGS) entry which is preliminary data.</text>
</comment>
<gene>
    <name evidence="1" type="ORF">J2S03_002477</name>
</gene>
<organism evidence="1 2">
    <name type="scientific">Alicyclobacillus cycloheptanicus</name>
    <dbReference type="NCBI Taxonomy" id="1457"/>
    <lineage>
        <taxon>Bacteria</taxon>
        <taxon>Bacillati</taxon>
        <taxon>Bacillota</taxon>
        <taxon>Bacilli</taxon>
        <taxon>Bacillales</taxon>
        <taxon>Alicyclobacillaceae</taxon>
        <taxon>Alicyclobacillus</taxon>
    </lineage>
</organism>
<dbReference type="EMBL" id="JAUSTP010000021">
    <property type="protein sequence ID" value="MDQ0190610.1"/>
    <property type="molecule type" value="Genomic_DNA"/>
</dbReference>
<evidence type="ECO:0000313" key="1">
    <source>
        <dbReference type="EMBL" id="MDQ0190610.1"/>
    </source>
</evidence>
<evidence type="ECO:0000313" key="2">
    <source>
        <dbReference type="Proteomes" id="UP001232973"/>
    </source>
</evidence>
<accession>A0ABT9XKE2</accession>